<dbReference type="PANTHER" id="PTHR22642:SF2">
    <property type="entry name" value="PROTEIN LONG AFTER FAR-RED 3"/>
    <property type="match status" value="1"/>
</dbReference>
<name>A0A8J3Z540_9ACTN</name>
<dbReference type="PANTHER" id="PTHR22642">
    <property type="entry name" value="IMIDAZOLONEPROPIONASE"/>
    <property type="match status" value="1"/>
</dbReference>
<dbReference type="Proteomes" id="UP000612585">
    <property type="component" value="Unassembled WGS sequence"/>
</dbReference>
<evidence type="ECO:0000259" key="1">
    <source>
        <dbReference type="Pfam" id="PF07969"/>
    </source>
</evidence>
<dbReference type="SUPFAM" id="SSF51556">
    <property type="entry name" value="Metallo-dependent hydrolases"/>
    <property type="match status" value="1"/>
</dbReference>
<accession>A0A8J3Z540</accession>
<dbReference type="AlphaFoldDB" id="A0A8J3Z540"/>
<dbReference type="Gene3D" id="3.10.310.70">
    <property type="match status" value="1"/>
</dbReference>
<proteinExistence type="predicted"/>
<reference evidence="2" key="1">
    <citation type="submission" date="2021-01" db="EMBL/GenBank/DDBJ databases">
        <title>Whole genome shotgun sequence of Virgisporangium aurantiacum NBRC 16421.</title>
        <authorList>
            <person name="Komaki H."/>
            <person name="Tamura T."/>
        </authorList>
    </citation>
    <scope>NUCLEOTIDE SEQUENCE</scope>
    <source>
        <strain evidence="2">NBRC 16421</strain>
    </source>
</reference>
<dbReference type="SUPFAM" id="SSF51338">
    <property type="entry name" value="Composite domain of metallo-dependent hydrolases"/>
    <property type="match status" value="1"/>
</dbReference>
<keyword evidence="3" id="KW-1185">Reference proteome</keyword>
<gene>
    <name evidence="2" type="ORF">Vau01_051620</name>
</gene>
<sequence length="493" mass="51965">MNLAVNTVLRNARRYGGDDRIDILLSGGRVARIAPAGAIPADGVPDDAEPVDLDGRFVGPGLWDSHVHFTQWVTQSRRFDLSPARSAAEALALTARELRRAPVPPGETLTGYGFRDALWPDAPTRAGLDAVAGNVPVVLASGDLHCGWISSVAAARLGVTVDDTGLLRELPWISVLHDLSARRPPTGAYASAAAAAARRGVVGIVDFENADNAGEWPARVADGVTSLRVEASVWPDRLDDALAAGLRTGLPLDPDGLVTFGRLKVVVDGSLNTGTALCWQPYPGSPSSHGMSLVSPAELTGLLVRADAGGIRPAVHAIGDRANTEVLDVFERLGLPGVIEHAQLLRAADVPRFAALGLVASVQPEHAMDDRDVADRLWAGRTGRAFAYGSLHAAGATVRLGSDAPVAPLDPWQAIASATSRSRDDRDAWHPEQCLPPEAAMAGSARGRLHLTAGDVADVTIVDDDPLRAGRDRLRAMPVAGTLVAGRWTWRDL</sequence>
<evidence type="ECO:0000313" key="3">
    <source>
        <dbReference type="Proteomes" id="UP000612585"/>
    </source>
</evidence>
<dbReference type="InterPro" id="IPR011059">
    <property type="entry name" value="Metal-dep_hydrolase_composite"/>
</dbReference>
<organism evidence="2 3">
    <name type="scientific">Virgisporangium aurantiacum</name>
    <dbReference type="NCBI Taxonomy" id="175570"/>
    <lineage>
        <taxon>Bacteria</taxon>
        <taxon>Bacillati</taxon>
        <taxon>Actinomycetota</taxon>
        <taxon>Actinomycetes</taxon>
        <taxon>Micromonosporales</taxon>
        <taxon>Micromonosporaceae</taxon>
        <taxon>Virgisporangium</taxon>
    </lineage>
</organism>
<dbReference type="InterPro" id="IPR032466">
    <property type="entry name" value="Metal_Hydrolase"/>
</dbReference>
<dbReference type="EMBL" id="BOPG01000032">
    <property type="protein sequence ID" value="GIJ57646.1"/>
    <property type="molecule type" value="Genomic_DNA"/>
</dbReference>
<dbReference type="Pfam" id="PF07969">
    <property type="entry name" value="Amidohydro_3"/>
    <property type="match status" value="1"/>
</dbReference>
<dbReference type="RefSeq" id="WP_203997158.1">
    <property type="nucleotide sequence ID" value="NZ_BOPG01000032.1"/>
</dbReference>
<feature type="domain" description="Amidohydrolase 3" evidence="1">
    <location>
        <begin position="51"/>
        <end position="487"/>
    </location>
</feature>
<comment type="caution">
    <text evidence="2">The sequence shown here is derived from an EMBL/GenBank/DDBJ whole genome shotgun (WGS) entry which is preliminary data.</text>
</comment>
<evidence type="ECO:0000313" key="2">
    <source>
        <dbReference type="EMBL" id="GIJ57646.1"/>
    </source>
</evidence>
<dbReference type="GO" id="GO:0016810">
    <property type="term" value="F:hydrolase activity, acting on carbon-nitrogen (but not peptide) bonds"/>
    <property type="evidence" value="ECO:0007669"/>
    <property type="project" value="InterPro"/>
</dbReference>
<dbReference type="Gene3D" id="3.20.20.140">
    <property type="entry name" value="Metal-dependent hydrolases"/>
    <property type="match status" value="1"/>
</dbReference>
<protein>
    <submittedName>
        <fullName evidence="2">Amidohydrolase</fullName>
    </submittedName>
</protein>
<dbReference type="Gene3D" id="2.30.40.10">
    <property type="entry name" value="Urease, subunit C, domain 1"/>
    <property type="match status" value="1"/>
</dbReference>
<dbReference type="InterPro" id="IPR013108">
    <property type="entry name" value="Amidohydro_3"/>
</dbReference>